<keyword evidence="3" id="KW-0378">Hydrolase</keyword>
<evidence type="ECO:0000256" key="3">
    <source>
        <dbReference type="ARBA" id="ARBA00022801"/>
    </source>
</evidence>
<evidence type="ECO:0000256" key="2">
    <source>
        <dbReference type="ARBA" id="ARBA00011984"/>
    </source>
</evidence>
<sequence>MPRQQQIEVCHDDLQVITKKYDACVLGSSNVGKSSMIYRFIHNQFIENIEDQDLYTKNYINKRGNCDVLTIYDSDFSNEMYAKSTQLSIINASCLIFAYAIDDLTSFNSLEDYFHHIKLIRNEMPPFFIVGCKSDLEMQRQVSYKEGLELANTLESMAFGECSAKENIGVLELFDKLTTLKASEASRGHQSKSKGSNITSKNHTTKQRIQPQARLKEGNRSKIDTQDRTNLKTKRANSTSEKTSGISSRGVGGRDNSTKGVDSCSKNKCCVIT</sequence>
<dbReference type="PROSITE" id="PS51421">
    <property type="entry name" value="RAS"/>
    <property type="match status" value="1"/>
</dbReference>
<reference evidence="6 7" key="1">
    <citation type="journal article" date="2022" name="DNA Res.">
        <title>Genome analysis of five recently described species of the CUG-Ser clade uncovers Candida theae as a new hybrid lineage with pathogenic potential in the Candida parapsilosis species complex.</title>
        <authorList>
            <person name="Mixao V."/>
            <person name="Del Olmo V."/>
            <person name="Hegedusova E."/>
            <person name="Saus E."/>
            <person name="Pryszcz L."/>
            <person name="Cillingova A."/>
            <person name="Nosek J."/>
            <person name="Gabaldon T."/>
        </authorList>
    </citation>
    <scope>NUCLEOTIDE SEQUENCE [LARGE SCALE GENOMIC DNA]</scope>
    <source>
        <strain evidence="6 7">CBS 12239</strain>
    </source>
</reference>
<dbReference type="PANTHER" id="PTHR45704">
    <property type="entry name" value="RAS-LIKE FAMILY MEMBER 11"/>
    <property type="match status" value="1"/>
</dbReference>
<dbReference type="Pfam" id="PF00071">
    <property type="entry name" value="Ras"/>
    <property type="match status" value="1"/>
</dbReference>
<dbReference type="PROSITE" id="PS51419">
    <property type="entry name" value="RAB"/>
    <property type="match status" value="1"/>
</dbReference>
<protein>
    <recommendedName>
        <fullName evidence="2">small monomeric GTPase</fullName>
        <ecNumber evidence="2">3.6.5.2</ecNumber>
    </recommendedName>
</protein>
<dbReference type="RefSeq" id="XP_051607235.1">
    <property type="nucleotide sequence ID" value="XM_051753803.1"/>
</dbReference>
<accession>A0AAD5BBE6</accession>
<dbReference type="InterPro" id="IPR051065">
    <property type="entry name" value="Ras-related_GTPase"/>
</dbReference>
<evidence type="ECO:0000313" key="6">
    <source>
        <dbReference type="EMBL" id="KAI5950492.1"/>
    </source>
</evidence>
<dbReference type="SMART" id="SM00175">
    <property type="entry name" value="RAB"/>
    <property type="match status" value="1"/>
</dbReference>
<feature type="region of interest" description="Disordered" evidence="5">
    <location>
        <begin position="184"/>
        <end position="265"/>
    </location>
</feature>
<proteinExistence type="inferred from homology"/>
<organism evidence="6 7">
    <name type="scientific">Candida theae</name>
    <dbReference type="NCBI Taxonomy" id="1198502"/>
    <lineage>
        <taxon>Eukaryota</taxon>
        <taxon>Fungi</taxon>
        <taxon>Dikarya</taxon>
        <taxon>Ascomycota</taxon>
        <taxon>Saccharomycotina</taxon>
        <taxon>Pichiomycetes</taxon>
        <taxon>Debaryomycetaceae</taxon>
        <taxon>Candida/Lodderomyces clade</taxon>
        <taxon>Candida</taxon>
    </lineage>
</organism>
<dbReference type="SMART" id="SM00173">
    <property type="entry name" value="RAS"/>
    <property type="match status" value="1"/>
</dbReference>
<name>A0AAD5BBE6_9ASCO</name>
<evidence type="ECO:0000256" key="4">
    <source>
        <dbReference type="ARBA" id="ARBA00048098"/>
    </source>
</evidence>
<feature type="compositionally biased region" description="Polar residues" evidence="5">
    <location>
        <begin position="193"/>
        <end position="210"/>
    </location>
</feature>
<dbReference type="InterPro" id="IPR001806">
    <property type="entry name" value="Small_GTPase"/>
</dbReference>
<comment type="caution">
    <text evidence="6">The sequence shown here is derived from an EMBL/GenBank/DDBJ whole genome shotgun (WGS) entry which is preliminary data.</text>
</comment>
<dbReference type="PRINTS" id="PR00449">
    <property type="entry name" value="RASTRNSFRMNG"/>
</dbReference>
<dbReference type="AlphaFoldDB" id="A0AAD5BBE6"/>
<dbReference type="SUPFAM" id="SSF52540">
    <property type="entry name" value="P-loop containing nucleoside triphosphate hydrolases"/>
    <property type="match status" value="1"/>
</dbReference>
<dbReference type="Gene3D" id="3.40.50.300">
    <property type="entry name" value="P-loop containing nucleotide triphosphate hydrolases"/>
    <property type="match status" value="1"/>
</dbReference>
<comment type="catalytic activity">
    <reaction evidence="4">
        <text>GTP + H2O = GDP + phosphate + H(+)</text>
        <dbReference type="Rhea" id="RHEA:19669"/>
        <dbReference type="ChEBI" id="CHEBI:15377"/>
        <dbReference type="ChEBI" id="CHEBI:15378"/>
        <dbReference type="ChEBI" id="CHEBI:37565"/>
        <dbReference type="ChEBI" id="CHEBI:43474"/>
        <dbReference type="ChEBI" id="CHEBI:58189"/>
        <dbReference type="EC" id="3.6.5.2"/>
    </reaction>
</comment>
<comment type="similarity">
    <text evidence="1">Belongs to the small GTPase superfamily. Ras family.</text>
</comment>
<gene>
    <name evidence="6" type="ORF">KGF57_004307</name>
</gene>
<dbReference type="GO" id="GO:0003925">
    <property type="term" value="F:G protein activity"/>
    <property type="evidence" value="ECO:0007669"/>
    <property type="project" value="UniProtKB-EC"/>
</dbReference>
<evidence type="ECO:0000313" key="7">
    <source>
        <dbReference type="Proteomes" id="UP001204833"/>
    </source>
</evidence>
<evidence type="ECO:0000256" key="1">
    <source>
        <dbReference type="ARBA" id="ARBA00008344"/>
    </source>
</evidence>
<evidence type="ECO:0000256" key="5">
    <source>
        <dbReference type="SAM" id="MobiDB-lite"/>
    </source>
</evidence>
<dbReference type="SMART" id="SM00174">
    <property type="entry name" value="RHO"/>
    <property type="match status" value="1"/>
</dbReference>
<dbReference type="EC" id="3.6.5.2" evidence="2"/>
<dbReference type="GeneID" id="76152351"/>
<dbReference type="EMBL" id="JAIHNG010000155">
    <property type="protein sequence ID" value="KAI5950492.1"/>
    <property type="molecule type" value="Genomic_DNA"/>
</dbReference>
<feature type="compositionally biased region" description="Basic and acidic residues" evidence="5">
    <location>
        <begin position="214"/>
        <end position="230"/>
    </location>
</feature>
<keyword evidence="7" id="KW-1185">Reference proteome</keyword>
<dbReference type="InterPro" id="IPR027417">
    <property type="entry name" value="P-loop_NTPase"/>
</dbReference>
<feature type="compositionally biased region" description="Polar residues" evidence="5">
    <location>
        <begin position="236"/>
        <end position="247"/>
    </location>
</feature>
<dbReference type="GO" id="GO:0005525">
    <property type="term" value="F:GTP binding"/>
    <property type="evidence" value="ECO:0007669"/>
    <property type="project" value="InterPro"/>
</dbReference>
<dbReference type="Proteomes" id="UP001204833">
    <property type="component" value="Unassembled WGS sequence"/>
</dbReference>